<sequence>MESGGQPVTIGSVTKACCTGQRTTLSKDRLVGALIIHKGGSRTACLGTACLGSQPTGAGLHRYPGTKPRDVTSTSCFEPHPHPTHTLEQGLLGNGIQWSSISTSWDVMLHHPHRSAGSIGRKHQPGARYASTQRRNNPRRSTGTEEQPD</sequence>
<dbReference type="AlphaFoldDB" id="A0A8D8C6M9"/>
<dbReference type="EMBL" id="HBUE01111047">
    <property type="protein sequence ID" value="CAG6488874.1"/>
    <property type="molecule type" value="Transcribed_RNA"/>
</dbReference>
<proteinExistence type="predicted"/>
<feature type="compositionally biased region" description="Basic residues" evidence="1">
    <location>
        <begin position="114"/>
        <end position="125"/>
    </location>
</feature>
<evidence type="ECO:0000256" key="1">
    <source>
        <dbReference type="SAM" id="MobiDB-lite"/>
    </source>
</evidence>
<dbReference type="EMBL" id="HBUE01111042">
    <property type="protein sequence ID" value="CAG6488865.1"/>
    <property type="molecule type" value="Transcribed_RNA"/>
</dbReference>
<name>A0A8D8C6M9_CULPI</name>
<protein>
    <submittedName>
        <fullName evidence="2">(northern house mosquito) hypothetical protein</fullName>
    </submittedName>
</protein>
<organism evidence="2">
    <name type="scientific">Culex pipiens</name>
    <name type="common">House mosquito</name>
    <dbReference type="NCBI Taxonomy" id="7175"/>
    <lineage>
        <taxon>Eukaryota</taxon>
        <taxon>Metazoa</taxon>
        <taxon>Ecdysozoa</taxon>
        <taxon>Arthropoda</taxon>
        <taxon>Hexapoda</taxon>
        <taxon>Insecta</taxon>
        <taxon>Pterygota</taxon>
        <taxon>Neoptera</taxon>
        <taxon>Endopterygota</taxon>
        <taxon>Diptera</taxon>
        <taxon>Nematocera</taxon>
        <taxon>Culicoidea</taxon>
        <taxon>Culicidae</taxon>
        <taxon>Culicinae</taxon>
        <taxon>Culicini</taxon>
        <taxon>Culex</taxon>
        <taxon>Culex</taxon>
    </lineage>
</organism>
<feature type="region of interest" description="Disordered" evidence="1">
    <location>
        <begin position="114"/>
        <end position="149"/>
    </location>
</feature>
<accession>A0A8D8C6M9</accession>
<evidence type="ECO:0000313" key="2">
    <source>
        <dbReference type="EMBL" id="CAG6488874.1"/>
    </source>
</evidence>
<reference evidence="2" key="1">
    <citation type="submission" date="2021-05" db="EMBL/GenBank/DDBJ databases">
        <authorList>
            <person name="Alioto T."/>
            <person name="Alioto T."/>
            <person name="Gomez Garrido J."/>
        </authorList>
    </citation>
    <scope>NUCLEOTIDE SEQUENCE</scope>
</reference>
<feature type="compositionally biased region" description="Polar residues" evidence="1">
    <location>
        <begin position="130"/>
        <end position="149"/>
    </location>
</feature>